<dbReference type="SUPFAM" id="SSF51735">
    <property type="entry name" value="NAD(P)-binding Rossmann-fold domains"/>
    <property type="match status" value="1"/>
</dbReference>
<dbReference type="PANTHER" id="PTHR42938:SF47">
    <property type="entry name" value="HYDROXYPYRUVATE REDUCTASE"/>
    <property type="match status" value="1"/>
</dbReference>
<comment type="catalytic activity">
    <reaction evidence="11">
        <text>(2R)-3-phosphoglycerate + NAD(+) = 3-phosphooxypyruvate + NADH + H(+)</text>
        <dbReference type="Rhea" id="RHEA:12641"/>
        <dbReference type="ChEBI" id="CHEBI:15378"/>
        <dbReference type="ChEBI" id="CHEBI:18110"/>
        <dbReference type="ChEBI" id="CHEBI:57540"/>
        <dbReference type="ChEBI" id="CHEBI:57945"/>
        <dbReference type="ChEBI" id="CHEBI:58272"/>
        <dbReference type="EC" id="1.1.1.95"/>
    </reaction>
</comment>
<gene>
    <name evidence="14" type="ORF">CALK_0667</name>
</gene>
<dbReference type="eggNOG" id="COG0111">
    <property type="taxonomic scope" value="Bacteria"/>
</dbReference>
<evidence type="ECO:0000313" key="14">
    <source>
        <dbReference type="EMBL" id="ERP38889.1"/>
    </source>
</evidence>
<organism evidence="14 15">
    <name type="scientific">Chitinivibrio alkaliphilus ACht1</name>
    <dbReference type="NCBI Taxonomy" id="1313304"/>
    <lineage>
        <taxon>Bacteria</taxon>
        <taxon>Pseudomonadati</taxon>
        <taxon>Fibrobacterota</taxon>
        <taxon>Chitinivibrionia</taxon>
        <taxon>Chitinivibrionales</taxon>
        <taxon>Chitinivibrionaceae</taxon>
        <taxon>Chitinivibrio</taxon>
    </lineage>
</organism>
<dbReference type="PATRIC" id="fig|1313304.3.peg.640"/>
<dbReference type="EC" id="1.1.1.399" evidence="4"/>
<dbReference type="EMBL" id="ASJR01000004">
    <property type="protein sequence ID" value="ERP38889.1"/>
    <property type="molecule type" value="Genomic_DNA"/>
</dbReference>
<dbReference type="InterPro" id="IPR029753">
    <property type="entry name" value="D-isomer_DH_CS"/>
</dbReference>
<accession>U7D923</accession>
<evidence type="ECO:0000256" key="1">
    <source>
        <dbReference type="ARBA" id="ARBA00003800"/>
    </source>
</evidence>
<dbReference type="InterPro" id="IPR006140">
    <property type="entry name" value="D-isomer_DH_NAD-bd"/>
</dbReference>
<evidence type="ECO:0000256" key="10">
    <source>
        <dbReference type="ARBA" id="ARBA00048126"/>
    </source>
</evidence>
<dbReference type="PANTHER" id="PTHR42938">
    <property type="entry name" value="FORMATE DEHYDROGENASE 1"/>
    <property type="match status" value="1"/>
</dbReference>
<comment type="caution">
    <text evidence="14">The sequence shown here is derived from an EMBL/GenBank/DDBJ whole genome shotgun (WGS) entry which is preliminary data.</text>
</comment>
<dbReference type="Pfam" id="PF00389">
    <property type="entry name" value="2-Hacid_dh"/>
    <property type="match status" value="1"/>
</dbReference>
<dbReference type="PROSITE" id="PS51671">
    <property type="entry name" value="ACT"/>
    <property type="match status" value="1"/>
</dbReference>
<comment type="function">
    <text evidence="1">Catalyzes the reversible oxidation of 3-phospho-D-glycerate to 3-phosphonooxypyruvate, the first step of the phosphorylated L-serine biosynthesis pathway. Also catalyzes the reversible oxidation of 2-hydroxyglutarate to 2-oxoglutarate.</text>
</comment>
<dbReference type="OrthoDB" id="9805416at2"/>
<evidence type="ECO:0000256" key="7">
    <source>
        <dbReference type="ARBA" id="ARBA00023002"/>
    </source>
</evidence>
<sequence>MFKVQTFNKISSKGLDLLPRDTYEIASEISHPDAVILRSHKMHGMELPESVLAVARAGAGTNNVPVEEYGKKGVVVFNTPGANANSVKELVLTGMLLSSRRIVDSINWAKTLVGEGDEVPKLIEKNKSNFTGPEIQGKTIGIIGLGAIGVMVANAATALGMDVVGYDPYLSVDGALAMSRKVRRVDALETLIKSSDYITIHVPLNDHTKGMINEEKLSMVKPGVRILNFSRGGLVNNGDITKALENGSVAYYVTDFPDEDMIKTDKVIAIPHLGASTPEATDNCATMAATQLRDFLEQGNIKNSVNFPNVSQARIPGTQRITVTNRDVPNMVSQISTVLGESNLNIEGMVNSSRGDIAYNIVDVEGTVEQGLLEKLESIEGVVNVRLIP</sequence>
<evidence type="ECO:0000256" key="5">
    <source>
        <dbReference type="ARBA" id="ARBA00013143"/>
    </source>
</evidence>
<dbReference type="PROSITE" id="PS00065">
    <property type="entry name" value="D_2_HYDROXYACID_DH_1"/>
    <property type="match status" value="1"/>
</dbReference>
<evidence type="ECO:0000256" key="9">
    <source>
        <dbReference type="ARBA" id="ARBA00030455"/>
    </source>
</evidence>
<dbReference type="SUPFAM" id="SSF55021">
    <property type="entry name" value="ACT-like"/>
    <property type="match status" value="1"/>
</dbReference>
<dbReference type="PROSITE" id="PS00671">
    <property type="entry name" value="D_2_HYDROXYACID_DH_3"/>
    <property type="match status" value="1"/>
</dbReference>
<feature type="domain" description="ACT" evidence="13">
    <location>
        <begin position="320"/>
        <end position="389"/>
    </location>
</feature>
<evidence type="ECO:0000256" key="2">
    <source>
        <dbReference type="ARBA" id="ARBA00005216"/>
    </source>
</evidence>
<dbReference type="Gene3D" id="3.40.50.720">
    <property type="entry name" value="NAD(P)-binding Rossmann-like Domain"/>
    <property type="match status" value="2"/>
</dbReference>
<comment type="similarity">
    <text evidence="3 12">Belongs to the D-isomer specific 2-hydroxyacid dehydrogenase family.</text>
</comment>
<keyword evidence="8" id="KW-0520">NAD</keyword>
<dbReference type="AlphaFoldDB" id="U7D923"/>
<dbReference type="GO" id="GO:0004617">
    <property type="term" value="F:phosphoglycerate dehydrogenase activity"/>
    <property type="evidence" value="ECO:0007669"/>
    <property type="project" value="UniProtKB-EC"/>
</dbReference>
<evidence type="ECO:0000256" key="6">
    <source>
        <dbReference type="ARBA" id="ARBA00021582"/>
    </source>
</evidence>
<dbReference type="STRING" id="1313304.CALK_0667"/>
<dbReference type="EC" id="1.1.1.95" evidence="5"/>
<dbReference type="UniPathway" id="UPA00135">
    <property type="reaction ID" value="UER00196"/>
</dbReference>
<evidence type="ECO:0000256" key="11">
    <source>
        <dbReference type="ARBA" id="ARBA00048731"/>
    </source>
</evidence>
<dbReference type="CDD" id="cd04901">
    <property type="entry name" value="ACT_3PGDH"/>
    <property type="match status" value="1"/>
</dbReference>
<evidence type="ECO:0000256" key="4">
    <source>
        <dbReference type="ARBA" id="ARBA00013001"/>
    </source>
</evidence>
<evidence type="ECO:0000256" key="3">
    <source>
        <dbReference type="ARBA" id="ARBA00005854"/>
    </source>
</evidence>
<dbReference type="InterPro" id="IPR029752">
    <property type="entry name" value="D-isomer_DH_CS1"/>
</dbReference>
<comment type="catalytic activity">
    <reaction evidence="10">
        <text>(R)-2-hydroxyglutarate + NAD(+) = 2-oxoglutarate + NADH + H(+)</text>
        <dbReference type="Rhea" id="RHEA:49612"/>
        <dbReference type="ChEBI" id="CHEBI:15378"/>
        <dbReference type="ChEBI" id="CHEBI:15801"/>
        <dbReference type="ChEBI" id="CHEBI:16810"/>
        <dbReference type="ChEBI" id="CHEBI:57540"/>
        <dbReference type="ChEBI" id="CHEBI:57945"/>
        <dbReference type="EC" id="1.1.1.399"/>
    </reaction>
</comment>
<dbReference type="GO" id="GO:0051287">
    <property type="term" value="F:NAD binding"/>
    <property type="evidence" value="ECO:0007669"/>
    <property type="project" value="InterPro"/>
</dbReference>
<proteinExistence type="inferred from homology"/>
<evidence type="ECO:0000313" key="15">
    <source>
        <dbReference type="Proteomes" id="UP000017148"/>
    </source>
</evidence>
<dbReference type="Proteomes" id="UP000017148">
    <property type="component" value="Unassembled WGS sequence"/>
</dbReference>
<dbReference type="RefSeq" id="WP_022636188.1">
    <property type="nucleotide sequence ID" value="NZ_ASJR01000004.1"/>
</dbReference>
<dbReference type="InterPro" id="IPR002912">
    <property type="entry name" value="ACT_dom"/>
</dbReference>
<evidence type="ECO:0000256" key="8">
    <source>
        <dbReference type="ARBA" id="ARBA00023027"/>
    </source>
</evidence>
<protein>
    <recommendedName>
        <fullName evidence="6">D-3-phosphoglycerate dehydrogenase</fullName>
        <ecNumber evidence="4">1.1.1.399</ecNumber>
        <ecNumber evidence="5">1.1.1.95</ecNumber>
    </recommendedName>
    <alternativeName>
        <fullName evidence="9">2-oxoglutarate reductase</fullName>
    </alternativeName>
</protein>
<dbReference type="InterPro" id="IPR006139">
    <property type="entry name" value="D-isomer_2_OHA_DH_cat_dom"/>
</dbReference>
<keyword evidence="7 12" id="KW-0560">Oxidoreductase</keyword>
<name>U7D923_9BACT</name>
<comment type="pathway">
    <text evidence="2">Amino-acid biosynthesis; L-serine biosynthesis; L-serine from 3-phospho-D-glycerate: step 1/3.</text>
</comment>
<dbReference type="Pfam" id="PF02826">
    <property type="entry name" value="2-Hacid_dh_C"/>
    <property type="match status" value="1"/>
</dbReference>
<dbReference type="CDD" id="cd12174">
    <property type="entry name" value="PGDH_like_3"/>
    <property type="match status" value="1"/>
</dbReference>
<dbReference type="SUPFAM" id="SSF52283">
    <property type="entry name" value="Formate/glycerate dehydrogenase catalytic domain-like"/>
    <property type="match status" value="1"/>
</dbReference>
<dbReference type="InterPro" id="IPR045865">
    <property type="entry name" value="ACT-like_dom_sf"/>
</dbReference>
<dbReference type="Gene3D" id="3.30.70.260">
    <property type="match status" value="1"/>
</dbReference>
<keyword evidence="15" id="KW-1185">Reference proteome</keyword>
<evidence type="ECO:0000259" key="13">
    <source>
        <dbReference type="PROSITE" id="PS51671"/>
    </source>
</evidence>
<dbReference type="InterPro" id="IPR036291">
    <property type="entry name" value="NAD(P)-bd_dom_sf"/>
</dbReference>
<reference evidence="14 15" key="1">
    <citation type="journal article" date="2013" name="Environ. Microbiol.">
        <title>Genome analysis of Chitinivibrio alkaliphilus gen. nov., sp. nov., a novel extremely haloalkaliphilic anaerobic chitinolytic bacterium from the candidate phylum Termite Group 3.</title>
        <authorList>
            <person name="Sorokin D.Y."/>
            <person name="Gumerov V.M."/>
            <person name="Rakitin A.L."/>
            <person name="Beletsky A.V."/>
            <person name="Damste J.S."/>
            <person name="Muyzer G."/>
            <person name="Mardanov A.V."/>
            <person name="Ravin N.V."/>
        </authorList>
    </citation>
    <scope>NUCLEOTIDE SEQUENCE [LARGE SCALE GENOMIC DNA]</scope>
    <source>
        <strain evidence="14 15">ACht1</strain>
    </source>
</reference>
<evidence type="ECO:0000256" key="12">
    <source>
        <dbReference type="RuleBase" id="RU003719"/>
    </source>
</evidence>